<evidence type="ECO:0000256" key="1">
    <source>
        <dbReference type="SAM" id="MobiDB-lite"/>
    </source>
</evidence>
<dbReference type="SUPFAM" id="SSF89447">
    <property type="entry name" value="AbrB/MazE/MraZ-like"/>
    <property type="match status" value="1"/>
</dbReference>
<dbReference type="Gene3D" id="2.10.260.10">
    <property type="match status" value="1"/>
</dbReference>
<organism evidence="2 3">
    <name type="scientific">Lentilactobacillus parafarraginis DSM 18390 = JCM 14109</name>
    <dbReference type="NCBI Taxonomy" id="1423786"/>
    <lineage>
        <taxon>Bacteria</taxon>
        <taxon>Bacillati</taxon>
        <taxon>Bacillota</taxon>
        <taxon>Bacilli</taxon>
        <taxon>Lactobacillales</taxon>
        <taxon>Lactobacillaceae</taxon>
        <taxon>Lentilactobacillus</taxon>
    </lineage>
</organism>
<evidence type="ECO:0000313" key="2">
    <source>
        <dbReference type="EMBL" id="KRM38090.1"/>
    </source>
</evidence>
<dbReference type="RefSeq" id="WP_054736656.1">
    <property type="nucleotide sequence ID" value="NZ_AZFZ01000118.1"/>
</dbReference>
<dbReference type="AlphaFoldDB" id="A0A0R1Y6Z6"/>
<accession>A0A0R1Y6Z6</accession>
<protein>
    <recommendedName>
        <fullName evidence="4">SpoVT-AbrB domain-containing protein</fullName>
    </recommendedName>
</protein>
<name>A0A0R1Y6Z6_9LACO</name>
<comment type="caution">
    <text evidence="2">The sequence shown here is derived from an EMBL/GenBank/DDBJ whole genome shotgun (WGS) entry which is preliminary data.</text>
</comment>
<feature type="region of interest" description="Disordered" evidence="1">
    <location>
        <begin position="68"/>
        <end position="94"/>
    </location>
</feature>
<reference evidence="2 3" key="1">
    <citation type="journal article" date="2015" name="Genome Announc.">
        <title>Expanding the biotechnology potential of lactobacilli through comparative genomics of 213 strains and associated genera.</title>
        <authorList>
            <person name="Sun Z."/>
            <person name="Harris H.M."/>
            <person name="McCann A."/>
            <person name="Guo C."/>
            <person name="Argimon S."/>
            <person name="Zhang W."/>
            <person name="Yang X."/>
            <person name="Jeffery I.B."/>
            <person name="Cooney J.C."/>
            <person name="Kagawa T.F."/>
            <person name="Liu W."/>
            <person name="Song Y."/>
            <person name="Salvetti E."/>
            <person name="Wrobel A."/>
            <person name="Rasinkangas P."/>
            <person name="Parkhill J."/>
            <person name="Rea M.C."/>
            <person name="O'Sullivan O."/>
            <person name="Ritari J."/>
            <person name="Douillard F.P."/>
            <person name="Paul Ross R."/>
            <person name="Yang R."/>
            <person name="Briner A.E."/>
            <person name="Felis G.E."/>
            <person name="de Vos W.M."/>
            <person name="Barrangou R."/>
            <person name="Klaenhammer T.R."/>
            <person name="Caufield P.W."/>
            <person name="Cui Y."/>
            <person name="Zhang H."/>
            <person name="O'Toole P.W."/>
        </authorList>
    </citation>
    <scope>NUCLEOTIDE SEQUENCE [LARGE SCALE GENOMIC DNA]</scope>
    <source>
        <strain evidence="2 3">DSM 18390</strain>
    </source>
</reference>
<sequence length="94" mass="10494">MPDEVSKTKVAKWGNGHGIFLSKKTLEAGDLREGTKIKVVKINYHGKSLLALEPIAKPTLAEKYANYNGTPDSYEQPDDLKNWSDNHPAGKEIW</sequence>
<gene>
    <name evidence="2" type="ORF">FD47_GL000315</name>
</gene>
<dbReference type="PATRIC" id="fig|1423786.4.peg.328"/>
<dbReference type="EMBL" id="AZFZ01000118">
    <property type="protein sequence ID" value="KRM38090.1"/>
    <property type="molecule type" value="Genomic_DNA"/>
</dbReference>
<feature type="compositionally biased region" description="Basic and acidic residues" evidence="1">
    <location>
        <begin position="78"/>
        <end position="94"/>
    </location>
</feature>
<proteinExistence type="predicted"/>
<dbReference type="InterPro" id="IPR037914">
    <property type="entry name" value="SpoVT-AbrB_sf"/>
</dbReference>
<dbReference type="Proteomes" id="UP000051010">
    <property type="component" value="Unassembled WGS sequence"/>
</dbReference>
<evidence type="ECO:0008006" key="4">
    <source>
        <dbReference type="Google" id="ProtNLM"/>
    </source>
</evidence>
<evidence type="ECO:0000313" key="3">
    <source>
        <dbReference type="Proteomes" id="UP000051010"/>
    </source>
</evidence>